<organism evidence="1">
    <name type="scientific">Serratia fonticola</name>
    <dbReference type="NCBI Taxonomy" id="47917"/>
    <lineage>
        <taxon>Bacteria</taxon>
        <taxon>Pseudomonadati</taxon>
        <taxon>Pseudomonadota</taxon>
        <taxon>Gammaproteobacteria</taxon>
        <taxon>Enterobacterales</taxon>
        <taxon>Yersiniaceae</taxon>
        <taxon>Serratia</taxon>
    </lineage>
</organism>
<evidence type="ECO:0000313" key="1">
    <source>
        <dbReference type="EMBL" id="VTR59347.1"/>
    </source>
</evidence>
<accession>A0A4U9WJ81</accession>
<dbReference type="EMBL" id="CABEEZ010000157">
    <property type="protein sequence ID" value="VTR59347.1"/>
    <property type="molecule type" value="Genomic_DNA"/>
</dbReference>
<protein>
    <submittedName>
        <fullName evidence="1">Uncharacterized protein</fullName>
    </submittedName>
</protein>
<gene>
    <name evidence="1" type="ORF">NCTC12965_07988</name>
</gene>
<name>A0A4U9WJ81_SERFO</name>
<sequence>MNMPYAMIFGPADVSHMMKDMQRLYDIHPQVRTRFGQVASSAGIDVDVILRKTPLLDGRFMHASGFARAACRHAGHRRWHY</sequence>
<reference evidence="1" key="1">
    <citation type="submission" date="2019-05" db="EMBL/GenBank/DDBJ databases">
        <authorList>
            <consortium name="Pathogen Informatics"/>
        </authorList>
    </citation>
    <scope>NUCLEOTIDE SEQUENCE [LARGE SCALE GENOMIC DNA]</scope>
    <source>
        <strain evidence="1">NCTC12965</strain>
    </source>
</reference>
<dbReference type="AlphaFoldDB" id="A0A4U9WJ81"/>
<proteinExistence type="predicted"/>